<dbReference type="PANTHER" id="PTHR30621">
    <property type="entry name" value="GLUTAMINE SYNTHETASE ADENYLYLTRANSFERASE"/>
    <property type="match status" value="1"/>
</dbReference>
<dbReference type="PANTHER" id="PTHR30621:SF0">
    <property type="entry name" value="BIFUNCTIONAL GLUTAMINE SYNTHETASE ADENYLYLTRANSFERASE_ADENYLYL-REMOVING ENZYME"/>
    <property type="match status" value="1"/>
</dbReference>
<feature type="domain" description="PII-uridylyltransferase/Glutamine-synthetase adenylyltransferase" evidence="8">
    <location>
        <begin position="89"/>
        <end position="228"/>
    </location>
</feature>
<evidence type="ECO:0000259" key="8">
    <source>
        <dbReference type="Pfam" id="PF08335"/>
    </source>
</evidence>
<dbReference type="GO" id="GO:0000820">
    <property type="term" value="P:regulation of glutamine family amino acid metabolic process"/>
    <property type="evidence" value="ECO:0007669"/>
    <property type="project" value="TreeGrafter"/>
</dbReference>
<evidence type="ECO:0000259" key="7">
    <source>
        <dbReference type="Pfam" id="PF03710"/>
    </source>
</evidence>
<keyword evidence="1" id="KW-0808">Transferase</keyword>
<proteinExistence type="predicted"/>
<name>A0A382XZH8_9ZZZZ</name>
<feature type="non-terminal residue" evidence="9">
    <location>
        <position position="263"/>
    </location>
</feature>
<keyword evidence="2" id="KW-0548">Nucleotidyltransferase</keyword>
<dbReference type="InterPro" id="IPR013546">
    <property type="entry name" value="PII_UdlTrfase/GS_AdlTrfase"/>
</dbReference>
<evidence type="ECO:0000256" key="6">
    <source>
        <dbReference type="ARBA" id="ARBA00023268"/>
    </source>
</evidence>
<keyword evidence="5" id="KW-0460">Magnesium</keyword>
<protein>
    <recommendedName>
        <fullName evidence="10">Glutamate-ammonia ligase adenylyltransferase repeated domain-containing protein</fullName>
    </recommendedName>
</protein>
<sequence length="263" mass="29562">MATRTGDGYVFRTDLRLRPDPGATPLAISTIAAETYYESLGQNWERAALIKARPIAGDYVAASNFLEAVEPFIWRKSLDFAAIEDIHSIKRQIHAHRGNDAIAIEGHNIKLGRGGIREIEFFAQTQQLIWGGRSRKLRVRSTCDALVALAGQRRISEEVCGELVNSYWFLRRIENRLQMVDDSQTHTIPDNDQKFQQFTEFLGYRNASLFSSDLGIALNKIANHYSDLFESSPELIGQDNIGGSLVFTGVDDDPATLNTLRRM</sequence>
<keyword evidence="6" id="KW-0511">Multifunctional enzyme</keyword>
<dbReference type="GO" id="GO:0005524">
    <property type="term" value="F:ATP binding"/>
    <property type="evidence" value="ECO:0007669"/>
    <property type="project" value="UniProtKB-KW"/>
</dbReference>
<reference evidence="9" key="1">
    <citation type="submission" date="2018-05" db="EMBL/GenBank/DDBJ databases">
        <authorList>
            <person name="Lanie J.A."/>
            <person name="Ng W.-L."/>
            <person name="Kazmierczak K.M."/>
            <person name="Andrzejewski T.M."/>
            <person name="Davidsen T.M."/>
            <person name="Wayne K.J."/>
            <person name="Tettelin H."/>
            <person name="Glass J.I."/>
            <person name="Rusch D."/>
            <person name="Podicherti R."/>
            <person name="Tsui H.-C.T."/>
            <person name="Winkler M.E."/>
        </authorList>
    </citation>
    <scope>NUCLEOTIDE SEQUENCE</scope>
</reference>
<dbReference type="Gene3D" id="1.20.120.330">
    <property type="entry name" value="Nucleotidyltransferases domain 2"/>
    <property type="match status" value="1"/>
</dbReference>
<evidence type="ECO:0000256" key="3">
    <source>
        <dbReference type="ARBA" id="ARBA00022741"/>
    </source>
</evidence>
<dbReference type="SUPFAM" id="SSF81301">
    <property type="entry name" value="Nucleotidyltransferase"/>
    <property type="match status" value="1"/>
</dbReference>
<dbReference type="InterPro" id="IPR023057">
    <property type="entry name" value="GlnE"/>
</dbReference>
<keyword evidence="3" id="KW-0547">Nucleotide-binding</keyword>
<dbReference type="GO" id="GO:0005829">
    <property type="term" value="C:cytosol"/>
    <property type="evidence" value="ECO:0007669"/>
    <property type="project" value="TreeGrafter"/>
</dbReference>
<dbReference type="EMBL" id="UINC01171791">
    <property type="protein sequence ID" value="SVD76537.1"/>
    <property type="molecule type" value="Genomic_DNA"/>
</dbReference>
<dbReference type="GO" id="GO:0008882">
    <property type="term" value="F:[glutamate-ammonia-ligase] adenylyltransferase activity"/>
    <property type="evidence" value="ECO:0007669"/>
    <property type="project" value="InterPro"/>
</dbReference>
<dbReference type="InterPro" id="IPR043519">
    <property type="entry name" value="NT_sf"/>
</dbReference>
<evidence type="ECO:0008006" key="10">
    <source>
        <dbReference type="Google" id="ProtNLM"/>
    </source>
</evidence>
<evidence type="ECO:0000256" key="1">
    <source>
        <dbReference type="ARBA" id="ARBA00022679"/>
    </source>
</evidence>
<evidence type="ECO:0000256" key="4">
    <source>
        <dbReference type="ARBA" id="ARBA00022840"/>
    </source>
</evidence>
<evidence type="ECO:0000256" key="2">
    <source>
        <dbReference type="ARBA" id="ARBA00022695"/>
    </source>
</evidence>
<dbReference type="Pfam" id="PF08335">
    <property type="entry name" value="GlnD_UR_UTase"/>
    <property type="match status" value="1"/>
</dbReference>
<evidence type="ECO:0000313" key="9">
    <source>
        <dbReference type="EMBL" id="SVD76537.1"/>
    </source>
</evidence>
<dbReference type="AlphaFoldDB" id="A0A382XZH8"/>
<gene>
    <name evidence="9" type="ORF">METZ01_LOCUS429391</name>
</gene>
<dbReference type="SUPFAM" id="SSF81593">
    <property type="entry name" value="Nucleotidyltransferase substrate binding subunit/domain"/>
    <property type="match status" value="1"/>
</dbReference>
<organism evidence="9">
    <name type="scientific">marine metagenome</name>
    <dbReference type="NCBI Taxonomy" id="408172"/>
    <lineage>
        <taxon>unclassified sequences</taxon>
        <taxon>metagenomes</taxon>
        <taxon>ecological metagenomes</taxon>
    </lineage>
</organism>
<dbReference type="Gene3D" id="3.30.460.10">
    <property type="entry name" value="Beta Polymerase, domain 2"/>
    <property type="match status" value="1"/>
</dbReference>
<feature type="domain" description="Glutamate-ammonia ligase adenylyltransferase repeated" evidence="7">
    <location>
        <begin position="2"/>
        <end position="67"/>
    </location>
</feature>
<dbReference type="InterPro" id="IPR005190">
    <property type="entry name" value="GlnE_rpt_dom"/>
</dbReference>
<keyword evidence="4" id="KW-0067">ATP-binding</keyword>
<evidence type="ECO:0000256" key="5">
    <source>
        <dbReference type="ARBA" id="ARBA00022842"/>
    </source>
</evidence>
<dbReference type="Pfam" id="PF03710">
    <property type="entry name" value="GlnE"/>
    <property type="match status" value="1"/>
</dbReference>
<accession>A0A382XZH8</accession>